<dbReference type="PANTHER" id="PTHR30528:SF0">
    <property type="entry name" value="CYTOPLASMIC PROTEIN"/>
    <property type="match status" value="1"/>
</dbReference>
<sequence>MTLSLSKLDAKRIAIRAQGLDGARPAAAITIDEVRRCIRAMGLLQIDAVNVCERSHYVPLYSRLGKYERGLLDRLAYEEKSVFETWAHAACFVPVEHHRLFRQRMGTENLPKRLARLVKEKPKHRVSKLVTEKPGFLEQVLDQVRERGMITASELDGAGKRAGPWWGYSFGKIALEWHFAVGSLSVADRKNFARYYDLTERVIAAEHLDDDIPSTEDAHREMMRLAVTAHGAGTVADFGNY</sequence>
<dbReference type="PANTHER" id="PTHR30528">
    <property type="entry name" value="CYTOPLASMIC PROTEIN"/>
    <property type="match status" value="1"/>
</dbReference>
<gene>
    <name evidence="1" type="ORF">METZ01_LOCUS346873</name>
</gene>
<accession>A0A382R8I2</accession>
<dbReference type="Pfam" id="PF06224">
    <property type="entry name" value="AlkZ-like"/>
    <property type="match status" value="1"/>
</dbReference>
<feature type="non-terminal residue" evidence="1">
    <location>
        <position position="241"/>
    </location>
</feature>
<dbReference type="AlphaFoldDB" id="A0A382R8I2"/>
<protein>
    <recommendedName>
        <fullName evidence="2">Winged helix-turn-helix domain-containing protein</fullName>
    </recommendedName>
</protein>
<dbReference type="EMBL" id="UINC01119884">
    <property type="protein sequence ID" value="SVC94019.1"/>
    <property type="molecule type" value="Genomic_DNA"/>
</dbReference>
<dbReference type="InterPro" id="IPR009351">
    <property type="entry name" value="AlkZ-like"/>
</dbReference>
<evidence type="ECO:0000313" key="1">
    <source>
        <dbReference type="EMBL" id="SVC94019.1"/>
    </source>
</evidence>
<proteinExistence type="predicted"/>
<reference evidence="1" key="1">
    <citation type="submission" date="2018-05" db="EMBL/GenBank/DDBJ databases">
        <authorList>
            <person name="Lanie J.A."/>
            <person name="Ng W.-L."/>
            <person name="Kazmierczak K.M."/>
            <person name="Andrzejewski T.M."/>
            <person name="Davidsen T.M."/>
            <person name="Wayne K.J."/>
            <person name="Tettelin H."/>
            <person name="Glass J.I."/>
            <person name="Rusch D."/>
            <person name="Podicherti R."/>
            <person name="Tsui H.-C.T."/>
            <person name="Winkler M.E."/>
        </authorList>
    </citation>
    <scope>NUCLEOTIDE SEQUENCE</scope>
</reference>
<evidence type="ECO:0008006" key="2">
    <source>
        <dbReference type="Google" id="ProtNLM"/>
    </source>
</evidence>
<organism evidence="1">
    <name type="scientific">marine metagenome</name>
    <dbReference type="NCBI Taxonomy" id="408172"/>
    <lineage>
        <taxon>unclassified sequences</taxon>
        <taxon>metagenomes</taxon>
        <taxon>ecological metagenomes</taxon>
    </lineage>
</organism>
<name>A0A382R8I2_9ZZZZ</name>